<name>A0A834LKD6_RHOSS</name>
<dbReference type="Proteomes" id="UP000626092">
    <property type="component" value="Unassembled WGS sequence"/>
</dbReference>
<keyword evidence="1" id="KW-0732">Signal</keyword>
<dbReference type="OrthoDB" id="10555214at2759"/>
<evidence type="ECO:0000313" key="3">
    <source>
        <dbReference type="Proteomes" id="UP000626092"/>
    </source>
</evidence>
<protein>
    <submittedName>
        <fullName evidence="2">Uncharacterized protein</fullName>
    </submittedName>
</protein>
<organism evidence="2 3">
    <name type="scientific">Rhododendron simsii</name>
    <name type="common">Sims's rhododendron</name>
    <dbReference type="NCBI Taxonomy" id="118357"/>
    <lineage>
        <taxon>Eukaryota</taxon>
        <taxon>Viridiplantae</taxon>
        <taxon>Streptophyta</taxon>
        <taxon>Embryophyta</taxon>
        <taxon>Tracheophyta</taxon>
        <taxon>Spermatophyta</taxon>
        <taxon>Magnoliopsida</taxon>
        <taxon>eudicotyledons</taxon>
        <taxon>Gunneridae</taxon>
        <taxon>Pentapetalae</taxon>
        <taxon>asterids</taxon>
        <taxon>Ericales</taxon>
        <taxon>Ericaceae</taxon>
        <taxon>Ericoideae</taxon>
        <taxon>Rhodoreae</taxon>
        <taxon>Rhododendron</taxon>
    </lineage>
</organism>
<proteinExistence type="predicted"/>
<gene>
    <name evidence="2" type="ORF">RHSIM_Rhsim06G0111100</name>
</gene>
<evidence type="ECO:0000256" key="1">
    <source>
        <dbReference type="SAM" id="SignalP"/>
    </source>
</evidence>
<accession>A0A834LKD6</accession>
<feature type="signal peptide" evidence="1">
    <location>
        <begin position="1"/>
        <end position="26"/>
    </location>
</feature>
<reference evidence="2" key="1">
    <citation type="submission" date="2019-11" db="EMBL/GenBank/DDBJ databases">
        <authorList>
            <person name="Liu Y."/>
            <person name="Hou J."/>
            <person name="Li T.-Q."/>
            <person name="Guan C.-H."/>
            <person name="Wu X."/>
            <person name="Wu H.-Z."/>
            <person name="Ling F."/>
            <person name="Zhang R."/>
            <person name="Shi X.-G."/>
            <person name="Ren J.-P."/>
            <person name="Chen E.-F."/>
            <person name="Sun J.-M."/>
        </authorList>
    </citation>
    <scope>NUCLEOTIDE SEQUENCE</scope>
    <source>
        <strain evidence="2">Adult_tree_wgs_1</strain>
        <tissue evidence="2">Leaves</tissue>
    </source>
</reference>
<evidence type="ECO:0000313" key="2">
    <source>
        <dbReference type="EMBL" id="KAF7140579.1"/>
    </source>
</evidence>
<dbReference type="AlphaFoldDB" id="A0A834LKD6"/>
<keyword evidence="3" id="KW-1185">Reference proteome</keyword>
<dbReference type="EMBL" id="WJXA01000006">
    <property type="protein sequence ID" value="KAF7140579.1"/>
    <property type="molecule type" value="Genomic_DNA"/>
</dbReference>
<feature type="chain" id="PRO_5032986999" evidence="1">
    <location>
        <begin position="27"/>
        <end position="153"/>
    </location>
</feature>
<comment type="caution">
    <text evidence="2">The sequence shown here is derived from an EMBL/GenBank/DDBJ whole genome shotgun (WGS) entry which is preliminary data.</text>
</comment>
<sequence>MGTAPRKGWYLLSSDVFSLLCSFCECGCCVVLRYECSEGILLAIDFGKGNRCAIRKIVPGIDPFSFGLYVLGGAFSHGYVHCAVINKVQGYWKTVTEPCSLATKDQSGFRWFGSLADLKHHDKPPNRTFLTKRDLLEGLMPELKGLVFSSLQS</sequence>